<dbReference type="RefSeq" id="WP_002999976.1">
    <property type="nucleotide sequence ID" value="NZ_UHFA01000002.1"/>
</dbReference>
<proteinExistence type="predicted"/>
<evidence type="ECO:0000259" key="3">
    <source>
        <dbReference type="PROSITE" id="PS51186"/>
    </source>
</evidence>
<name>A0A380JFR1_STRDO</name>
<dbReference type="PANTHER" id="PTHR10908">
    <property type="entry name" value="SEROTONIN N-ACETYLTRANSFERASE"/>
    <property type="match status" value="1"/>
</dbReference>
<feature type="domain" description="N-acetyltransferase" evidence="3">
    <location>
        <begin position="1"/>
        <end position="159"/>
    </location>
</feature>
<dbReference type="Pfam" id="PF00583">
    <property type="entry name" value="Acetyltransf_1"/>
    <property type="match status" value="1"/>
</dbReference>
<evidence type="ECO:0000256" key="1">
    <source>
        <dbReference type="ARBA" id="ARBA00022679"/>
    </source>
</evidence>
<sequence length="163" mass="17921">MLIRQVNPQDLGEIMDIEEVNFSQEEAASLAAMKERIEEIPDTFLVAEIAGRIVAYLVGTVSQERYLNDELFEHVTRNPARGGFIQIQSLSVAPKFAGQGIGTALLAALKDLALAQGRKGIGLTCHGELISYYEMNGFSDEGPSDSKHGGNLWYNMVWESTTQ</sequence>
<dbReference type="PANTHER" id="PTHR10908:SF0">
    <property type="entry name" value="SEROTONIN N-ACETYLTRANSFERASE"/>
    <property type="match status" value="1"/>
</dbReference>
<dbReference type="Proteomes" id="UP000254082">
    <property type="component" value="Unassembled WGS sequence"/>
</dbReference>
<organism evidence="4 5">
    <name type="scientific">Streptococcus downei MFe28</name>
    <dbReference type="NCBI Taxonomy" id="764290"/>
    <lineage>
        <taxon>Bacteria</taxon>
        <taxon>Bacillati</taxon>
        <taxon>Bacillota</taxon>
        <taxon>Bacilli</taxon>
        <taxon>Lactobacillales</taxon>
        <taxon>Streptococcaceae</taxon>
        <taxon>Streptococcus</taxon>
    </lineage>
</organism>
<evidence type="ECO:0000313" key="4">
    <source>
        <dbReference type="EMBL" id="SUN35876.1"/>
    </source>
</evidence>
<protein>
    <submittedName>
        <fullName evidence="4">GNAT family acetyltransferase</fullName>
    </submittedName>
</protein>
<dbReference type="EMBL" id="UHFA01000002">
    <property type="protein sequence ID" value="SUN35876.1"/>
    <property type="molecule type" value="Genomic_DNA"/>
</dbReference>
<dbReference type="InterPro" id="IPR000182">
    <property type="entry name" value="GNAT_dom"/>
</dbReference>
<dbReference type="OrthoDB" id="9800962at2"/>
<evidence type="ECO:0000256" key="2">
    <source>
        <dbReference type="ARBA" id="ARBA00023315"/>
    </source>
</evidence>
<keyword evidence="5" id="KW-1185">Reference proteome</keyword>
<gene>
    <name evidence="4" type="ORF">NCTC11391_00915</name>
</gene>
<reference evidence="4 5" key="1">
    <citation type="submission" date="2018-06" db="EMBL/GenBank/DDBJ databases">
        <authorList>
            <consortium name="Pathogen Informatics"/>
            <person name="Doyle S."/>
        </authorList>
    </citation>
    <scope>NUCLEOTIDE SEQUENCE [LARGE SCALE GENOMIC DNA]</scope>
    <source>
        <strain evidence="5">NCTC 11391</strain>
    </source>
</reference>
<keyword evidence="2" id="KW-0012">Acyltransferase</keyword>
<dbReference type="AlphaFoldDB" id="A0A380JFR1"/>
<dbReference type="InterPro" id="IPR051635">
    <property type="entry name" value="SNAT-like"/>
</dbReference>
<keyword evidence="1 4" id="KW-0808">Transferase</keyword>
<dbReference type="GO" id="GO:0008080">
    <property type="term" value="F:N-acetyltransferase activity"/>
    <property type="evidence" value="ECO:0007669"/>
    <property type="project" value="UniProtKB-ARBA"/>
</dbReference>
<dbReference type="InterPro" id="IPR016181">
    <property type="entry name" value="Acyl_CoA_acyltransferase"/>
</dbReference>
<dbReference type="SUPFAM" id="SSF55729">
    <property type="entry name" value="Acyl-CoA N-acyltransferases (Nat)"/>
    <property type="match status" value="1"/>
</dbReference>
<accession>A0A380JFR1</accession>
<dbReference type="PROSITE" id="PS51186">
    <property type="entry name" value="GNAT"/>
    <property type="match status" value="1"/>
</dbReference>
<dbReference type="CDD" id="cd04301">
    <property type="entry name" value="NAT_SF"/>
    <property type="match status" value="1"/>
</dbReference>
<dbReference type="Gene3D" id="3.40.630.30">
    <property type="match status" value="1"/>
</dbReference>
<evidence type="ECO:0000313" key="5">
    <source>
        <dbReference type="Proteomes" id="UP000254082"/>
    </source>
</evidence>